<sequence length="54" mass="6583">MCQFSVPFWIKPLMFPIMHAHIWRYSVAQMESAGFACKRSWDRFPVWKTWSFVL</sequence>
<organism evidence="1">
    <name type="scientific">Fundulus heteroclitus</name>
    <name type="common">Killifish</name>
    <name type="synonym">Mummichog</name>
    <dbReference type="NCBI Taxonomy" id="8078"/>
    <lineage>
        <taxon>Eukaryota</taxon>
        <taxon>Metazoa</taxon>
        <taxon>Chordata</taxon>
        <taxon>Craniata</taxon>
        <taxon>Vertebrata</taxon>
        <taxon>Euteleostomi</taxon>
        <taxon>Actinopterygii</taxon>
        <taxon>Neopterygii</taxon>
        <taxon>Teleostei</taxon>
        <taxon>Neoteleostei</taxon>
        <taxon>Acanthomorphata</taxon>
        <taxon>Ovalentaria</taxon>
        <taxon>Atherinomorphae</taxon>
        <taxon>Cyprinodontiformes</taxon>
        <taxon>Fundulidae</taxon>
        <taxon>Fundulus</taxon>
    </lineage>
</organism>
<evidence type="ECO:0000313" key="1">
    <source>
        <dbReference type="EMBL" id="JAQ66090.1"/>
    </source>
</evidence>
<accession>A0A146RDQ8</accession>
<dbReference type="EMBL" id="GCES01120232">
    <property type="protein sequence ID" value="JAQ66090.1"/>
    <property type="molecule type" value="Transcribed_RNA"/>
</dbReference>
<name>A0A146RDQ8_FUNHE</name>
<proteinExistence type="predicted"/>
<reference evidence="1" key="1">
    <citation type="submission" date="2015-01" db="EMBL/GenBank/DDBJ databases">
        <title>EvidentialGene: Evidence-directed Construction of Complete mRNA Transcriptomes without Genomes.</title>
        <authorList>
            <person name="Gilbert D.G."/>
        </authorList>
    </citation>
    <scope>NUCLEOTIDE SEQUENCE</scope>
</reference>
<dbReference type="AlphaFoldDB" id="A0A146RDQ8"/>
<dbReference type="EMBL" id="GCES01121452">
    <property type="protein sequence ID" value="JAQ64870.1"/>
    <property type="molecule type" value="Transcribed_RNA"/>
</dbReference>
<protein>
    <submittedName>
        <fullName evidence="1">Uncharacterized protein</fullName>
    </submittedName>
</protein>